<sequence>MKYNYSFLKLTLLFFLVASSFLAHAQTIKGKVTDAETREPMVGTTVVLKETGKSQYVRLDGYFTFKNLKPGEYNLEFRFVSYKTRQVQVKVADAQITTLNVVMEPVTNQLNSVSVVDNGSSNDKRSRTIEKNSNQLVNVVSARNIELSPDITVANVMQRVSGVTIERSNSGEGRYPIIRGMDKRYINTLVNGIKISSPDNKSRFIPLDLFPAELLERLEVSKTLLPSMEGDAIGGTINLVMKDAPSKTLLQVNAAAGYNAIFAGRNFEQFDHSSISKAAPSEVNGNSYAAVPTDFPNRNLHFSNKTNPINTNFGFTFGDRFFKDKKLGFIISTSYQDNFTGNNSTYYLPAAQPNVNNVPNFTDLEARTYSTESRRIGVNNKFDYKFNNKNKISLVNVFVRLDDYQTRKISDTIALNSLIDALSRSKWQYQTIYNSSLQGIHQLSDGLKFDWSLDYSQANNHTPDQAEFSHEYQIVASTGSTDKLQSMSRIWSHNGDVDYSAYFNLTDNFKLLNRKFELKFGGMERNKTRTSYYNSYSLTPTVVGAVYTNIDNASFTFKNTGASLFSPDGNNYTFIENVGAGYAQGKWELTDKLEALGGLRIEYTKQNYDTQLSNSVPASSGIINYTDFLPSGVLNYKIKENEDIKLSYYKALARPAFAELIPDGQPGEVYKEQGNPLTLNHTTADNIDLRYELFPKNADEILIGAFYKKIHNPIEYALLNPNDPRLAQNTGGTSAILAPVNNASATNYGFEAVFTKYFGPFGVVANYTYTKSQTTTSKYYVYRSDAGIITVRSQDETTPLQGQSDHIGNLALIYKNQKLGVNVQGAFVYTGQRIAFVNPAYGLDYWQAPTEQLDFSIEKTVGKHFSIYGKANNLTNTPYVLELHQSYNNYLAAPGGRPLALQTDANKVITVQKDNFKTSYLFGMRYKF</sequence>
<evidence type="ECO:0000256" key="9">
    <source>
        <dbReference type="RuleBase" id="RU003357"/>
    </source>
</evidence>
<evidence type="ECO:0000256" key="4">
    <source>
        <dbReference type="ARBA" id="ARBA00022692"/>
    </source>
</evidence>
<keyword evidence="14" id="KW-1185">Reference proteome</keyword>
<keyword evidence="3 8" id="KW-1134">Transmembrane beta strand</keyword>
<proteinExistence type="inferred from homology"/>
<dbReference type="InterPro" id="IPR012910">
    <property type="entry name" value="Plug_dom"/>
</dbReference>
<evidence type="ECO:0000313" key="13">
    <source>
        <dbReference type="EMBL" id="RKR84583.1"/>
    </source>
</evidence>
<keyword evidence="2 8" id="KW-0813">Transport</keyword>
<dbReference type="GO" id="GO:0009279">
    <property type="term" value="C:cell outer membrane"/>
    <property type="evidence" value="ECO:0007669"/>
    <property type="project" value="UniProtKB-SubCell"/>
</dbReference>
<evidence type="ECO:0000256" key="7">
    <source>
        <dbReference type="ARBA" id="ARBA00023237"/>
    </source>
</evidence>
<dbReference type="SUPFAM" id="SSF49464">
    <property type="entry name" value="Carboxypeptidase regulatory domain-like"/>
    <property type="match status" value="1"/>
</dbReference>
<keyword evidence="6 8" id="KW-0472">Membrane</keyword>
<dbReference type="OrthoDB" id="8727862at2"/>
<evidence type="ECO:0000259" key="12">
    <source>
        <dbReference type="Pfam" id="PF07715"/>
    </source>
</evidence>
<evidence type="ECO:0000256" key="5">
    <source>
        <dbReference type="ARBA" id="ARBA00023077"/>
    </source>
</evidence>
<feature type="domain" description="TonB-dependent receptor-like beta-barrel" evidence="11">
    <location>
        <begin position="429"/>
        <end position="874"/>
    </location>
</feature>
<feature type="domain" description="TonB-dependent receptor plug" evidence="12">
    <location>
        <begin position="132"/>
        <end position="236"/>
    </location>
</feature>
<keyword evidence="13" id="KW-0675">Receptor</keyword>
<evidence type="ECO:0000256" key="8">
    <source>
        <dbReference type="PROSITE-ProRule" id="PRU01360"/>
    </source>
</evidence>
<keyword evidence="7 8" id="KW-0998">Cell outer membrane</keyword>
<dbReference type="Proteomes" id="UP000268007">
    <property type="component" value="Unassembled WGS sequence"/>
</dbReference>
<dbReference type="PANTHER" id="PTHR40980">
    <property type="entry name" value="PLUG DOMAIN-CONTAINING PROTEIN"/>
    <property type="match status" value="1"/>
</dbReference>
<feature type="signal peptide" evidence="10">
    <location>
        <begin position="1"/>
        <end position="25"/>
    </location>
</feature>
<organism evidence="13 14">
    <name type="scientific">Mucilaginibacter gracilis</name>
    <dbReference type="NCBI Taxonomy" id="423350"/>
    <lineage>
        <taxon>Bacteria</taxon>
        <taxon>Pseudomonadati</taxon>
        <taxon>Bacteroidota</taxon>
        <taxon>Sphingobacteriia</taxon>
        <taxon>Sphingobacteriales</taxon>
        <taxon>Sphingobacteriaceae</taxon>
        <taxon>Mucilaginibacter</taxon>
    </lineage>
</organism>
<dbReference type="InterPro" id="IPR008969">
    <property type="entry name" value="CarboxyPept-like_regulatory"/>
</dbReference>
<dbReference type="Pfam" id="PF07715">
    <property type="entry name" value="Plug"/>
    <property type="match status" value="1"/>
</dbReference>
<dbReference type="InterPro" id="IPR039426">
    <property type="entry name" value="TonB-dep_rcpt-like"/>
</dbReference>
<comment type="similarity">
    <text evidence="8 9">Belongs to the TonB-dependent receptor family.</text>
</comment>
<evidence type="ECO:0000259" key="11">
    <source>
        <dbReference type="Pfam" id="PF00593"/>
    </source>
</evidence>
<dbReference type="Pfam" id="PF13715">
    <property type="entry name" value="CarbopepD_reg_2"/>
    <property type="match status" value="1"/>
</dbReference>
<dbReference type="PROSITE" id="PS52016">
    <property type="entry name" value="TONB_DEPENDENT_REC_3"/>
    <property type="match status" value="1"/>
</dbReference>
<comment type="caution">
    <text evidence="13">The sequence shown here is derived from an EMBL/GenBank/DDBJ whole genome shotgun (WGS) entry which is preliminary data.</text>
</comment>
<feature type="chain" id="PRO_5019798059" evidence="10">
    <location>
        <begin position="26"/>
        <end position="928"/>
    </location>
</feature>
<accession>A0A495J762</accession>
<evidence type="ECO:0000256" key="2">
    <source>
        <dbReference type="ARBA" id="ARBA00022448"/>
    </source>
</evidence>
<evidence type="ECO:0000256" key="3">
    <source>
        <dbReference type="ARBA" id="ARBA00022452"/>
    </source>
</evidence>
<keyword evidence="10" id="KW-0732">Signal</keyword>
<comment type="subcellular location">
    <subcellularLocation>
        <location evidence="1 8">Cell outer membrane</location>
        <topology evidence="1 8">Multi-pass membrane protein</topology>
    </subcellularLocation>
</comment>
<evidence type="ECO:0000256" key="6">
    <source>
        <dbReference type="ARBA" id="ARBA00023136"/>
    </source>
</evidence>
<reference evidence="13 14" key="1">
    <citation type="submission" date="2018-10" db="EMBL/GenBank/DDBJ databases">
        <title>Genomic Encyclopedia of Archaeal and Bacterial Type Strains, Phase II (KMG-II): from individual species to whole genera.</title>
        <authorList>
            <person name="Goeker M."/>
        </authorList>
    </citation>
    <scope>NUCLEOTIDE SEQUENCE [LARGE SCALE GENOMIC DNA]</scope>
    <source>
        <strain evidence="13 14">DSM 18602</strain>
    </source>
</reference>
<evidence type="ECO:0000256" key="1">
    <source>
        <dbReference type="ARBA" id="ARBA00004571"/>
    </source>
</evidence>
<keyword evidence="4 8" id="KW-0812">Transmembrane</keyword>
<dbReference type="Pfam" id="PF00593">
    <property type="entry name" value="TonB_dep_Rec_b-barrel"/>
    <property type="match status" value="1"/>
</dbReference>
<dbReference type="AlphaFoldDB" id="A0A495J762"/>
<dbReference type="PANTHER" id="PTHR40980:SF4">
    <property type="entry name" value="TONB-DEPENDENT RECEPTOR-LIKE BETA-BARREL DOMAIN-CONTAINING PROTEIN"/>
    <property type="match status" value="1"/>
</dbReference>
<dbReference type="InterPro" id="IPR036942">
    <property type="entry name" value="Beta-barrel_TonB_sf"/>
</dbReference>
<dbReference type="Gene3D" id="2.40.170.20">
    <property type="entry name" value="TonB-dependent receptor, beta-barrel domain"/>
    <property type="match status" value="1"/>
</dbReference>
<dbReference type="Gene3D" id="2.60.40.1120">
    <property type="entry name" value="Carboxypeptidase-like, regulatory domain"/>
    <property type="match status" value="1"/>
</dbReference>
<dbReference type="Gene3D" id="2.170.130.10">
    <property type="entry name" value="TonB-dependent receptor, plug domain"/>
    <property type="match status" value="1"/>
</dbReference>
<evidence type="ECO:0000256" key="10">
    <source>
        <dbReference type="SAM" id="SignalP"/>
    </source>
</evidence>
<dbReference type="InterPro" id="IPR037066">
    <property type="entry name" value="Plug_dom_sf"/>
</dbReference>
<evidence type="ECO:0000313" key="14">
    <source>
        <dbReference type="Proteomes" id="UP000268007"/>
    </source>
</evidence>
<dbReference type="InterPro" id="IPR000531">
    <property type="entry name" value="Beta-barrel_TonB"/>
</dbReference>
<dbReference type="EMBL" id="RBKU01000001">
    <property type="protein sequence ID" value="RKR84583.1"/>
    <property type="molecule type" value="Genomic_DNA"/>
</dbReference>
<protein>
    <submittedName>
        <fullName evidence="13">TonB-dependent receptor</fullName>
    </submittedName>
</protein>
<keyword evidence="5 9" id="KW-0798">TonB box</keyword>
<dbReference type="RefSeq" id="WP_121200303.1">
    <property type="nucleotide sequence ID" value="NZ_RBKU01000001.1"/>
</dbReference>
<dbReference type="SUPFAM" id="SSF56935">
    <property type="entry name" value="Porins"/>
    <property type="match status" value="1"/>
</dbReference>
<name>A0A495J762_9SPHI</name>
<gene>
    <name evidence="13" type="ORF">BDD43_4829</name>
</gene>